<dbReference type="AlphaFoldDB" id="D1AFV4"/>
<evidence type="ECO:0000313" key="3">
    <source>
        <dbReference type="Proteomes" id="UP000000845"/>
    </source>
</evidence>
<proteinExistence type="predicted"/>
<sequence>MSIINETKKYLHMLVKILVFILILCAFKLVESFFEVRRMPEMYVISYFVFAYFILARLFSERKEKIMMMIYIFIDTAVLIYLLKKGTGYMMLYLAFFLILSVMMIIMYYYFNKNERKDRRRKFLIFLIPCYSLFIKFVFALTYIYLHIDEYNIFSLWFL</sequence>
<keyword evidence="1" id="KW-1133">Transmembrane helix</keyword>
<keyword evidence="1" id="KW-0472">Membrane</keyword>
<accession>D1AFV4</accession>
<dbReference type="RefSeq" id="WP_012860585.1">
    <property type="nucleotide sequence ID" value="NC_013517.1"/>
</dbReference>
<gene>
    <name evidence="2" type="ordered locus">Sterm_1121</name>
</gene>
<protein>
    <submittedName>
        <fullName evidence="2">Uncharacterized protein</fullName>
    </submittedName>
</protein>
<evidence type="ECO:0000256" key="1">
    <source>
        <dbReference type="SAM" id="Phobius"/>
    </source>
</evidence>
<organism evidence="2 3">
    <name type="scientific">Sebaldella termitidis (strain ATCC 33386 / NCTC 11300)</name>
    <dbReference type="NCBI Taxonomy" id="526218"/>
    <lineage>
        <taxon>Bacteria</taxon>
        <taxon>Fusobacteriati</taxon>
        <taxon>Fusobacteriota</taxon>
        <taxon>Fusobacteriia</taxon>
        <taxon>Fusobacteriales</taxon>
        <taxon>Leptotrichiaceae</taxon>
        <taxon>Sebaldella</taxon>
    </lineage>
</organism>
<feature type="transmembrane region" description="Helical" evidence="1">
    <location>
        <begin position="66"/>
        <end position="83"/>
    </location>
</feature>
<dbReference type="EMBL" id="CP001739">
    <property type="protein sequence ID" value="ACZ07989.1"/>
    <property type="molecule type" value="Genomic_DNA"/>
</dbReference>
<dbReference type="KEGG" id="str:Sterm_1121"/>
<evidence type="ECO:0000313" key="2">
    <source>
        <dbReference type="EMBL" id="ACZ07989.1"/>
    </source>
</evidence>
<reference evidence="3" key="1">
    <citation type="submission" date="2009-09" db="EMBL/GenBank/DDBJ databases">
        <title>The complete chromosome of Sebaldella termitidis ATCC 33386.</title>
        <authorList>
            <consortium name="US DOE Joint Genome Institute (JGI-PGF)"/>
            <person name="Lucas S."/>
            <person name="Copeland A."/>
            <person name="Lapidus A."/>
            <person name="Glavina del Rio T."/>
            <person name="Dalin E."/>
            <person name="Tice H."/>
            <person name="Bruce D."/>
            <person name="Goodwin L."/>
            <person name="Pitluck S."/>
            <person name="Kyrpides N."/>
            <person name="Mavromatis K."/>
            <person name="Ivanova N."/>
            <person name="Mikhailova N."/>
            <person name="Sims D."/>
            <person name="Meincke L."/>
            <person name="Brettin T."/>
            <person name="Detter J.C."/>
            <person name="Han C."/>
            <person name="Larimer F."/>
            <person name="Land M."/>
            <person name="Hauser L."/>
            <person name="Markowitz V."/>
            <person name="Cheng J.F."/>
            <person name="Hugenholtz P."/>
            <person name="Woyke T."/>
            <person name="Wu D."/>
            <person name="Eisen J.A."/>
        </authorList>
    </citation>
    <scope>NUCLEOTIDE SEQUENCE [LARGE SCALE GENOMIC DNA]</scope>
    <source>
        <strain evidence="3">ATCC 33386 / NCTC 11300</strain>
    </source>
</reference>
<dbReference type="HOGENOM" id="CLU_1659518_0_0_0"/>
<feature type="transmembrane region" description="Helical" evidence="1">
    <location>
        <begin position="123"/>
        <end position="146"/>
    </location>
</feature>
<name>D1AFV4_SEBTE</name>
<dbReference type="Proteomes" id="UP000000845">
    <property type="component" value="Chromosome"/>
</dbReference>
<dbReference type="STRING" id="526218.Sterm_1121"/>
<feature type="transmembrane region" description="Helical" evidence="1">
    <location>
        <begin position="89"/>
        <end position="111"/>
    </location>
</feature>
<feature type="transmembrane region" description="Helical" evidence="1">
    <location>
        <begin position="42"/>
        <end position="59"/>
    </location>
</feature>
<reference evidence="2 3" key="2">
    <citation type="journal article" date="2010" name="Stand. Genomic Sci.">
        <title>Complete genome sequence of Sebaldella termitidis type strain (NCTC 11300).</title>
        <authorList>
            <person name="Harmon-Smith M."/>
            <person name="Celia L."/>
            <person name="Chertkov O."/>
            <person name="Lapidus A."/>
            <person name="Copeland A."/>
            <person name="Glavina Del Rio T."/>
            <person name="Nolan M."/>
            <person name="Lucas S."/>
            <person name="Tice H."/>
            <person name="Cheng J.F."/>
            <person name="Han C."/>
            <person name="Detter J.C."/>
            <person name="Bruce D."/>
            <person name="Goodwin L."/>
            <person name="Pitluck S."/>
            <person name="Pati A."/>
            <person name="Liolios K."/>
            <person name="Ivanova N."/>
            <person name="Mavromatis K."/>
            <person name="Mikhailova N."/>
            <person name="Chen A."/>
            <person name="Palaniappan K."/>
            <person name="Land M."/>
            <person name="Hauser L."/>
            <person name="Chang Y.J."/>
            <person name="Jeffries C.D."/>
            <person name="Brettin T."/>
            <person name="Goker M."/>
            <person name="Beck B."/>
            <person name="Bristow J."/>
            <person name="Eisen J.A."/>
            <person name="Markowitz V."/>
            <person name="Hugenholtz P."/>
            <person name="Kyrpides N.C."/>
            <person name="Klenk H.P."/>
            <person name="Chen F."/>
        </authorList>
    </citation>
    <scope>NUCLEOTIDE SEQUENCE [LARGE SCALE GENOMIC DNA]</scope>
    <source>
        <strain evidence="3">ATCC 33386 / NCTC 11300</strain>
    </source>
</reference>
<feature type="transmembrane region" description="Helical" evidence="1">
    <location>
        <begin position="12"/>
        <end position="30"/>
    </location>
</feature>
<keyword evidence="1" id="KW-0812">Transmembrane</keyword>
<keyword evidence="3" id="KW-1185">Reference proteome</keyword>